<dbReference type="GO" id="GO:0045493">
    <property type="term" value="P:xylan catabolic process"/>
    <property type="evidence" value="ECO:0007669"/>
    <property type="project" value="UniProtKB-KW"/>
</dbReference>
<feature type="region of interest" description="Disordered" evidence="8">
    <location>
        <begin position="40"/>
        <end position="63"/>
    </location>
</feature>
<evidence type="ECO:0000256" key="4">
    <source>
        <dbReference type="ARBA" id="ARBA00022729"/>
    </source>
</evidence>
<evidence type="ECO:0000256" key="1">
    <source>
        <dbReference type="ARBA" id="ARBA00004613"/>
    </source>
</evidence>
<dbReference type="InterPro" id="IPR043595">
    <property type="entry name" value="FaeB/C/D"/>
</dbReference>
<dbReference type="Proteomes" id="UP000655208">
    <property type="component" value="Unassembled WGS sequence"/>
</dbReference>
<reference evidence="10" key="1">
    <citation type="journal article" date="2014" name="Int. J. Syst. Evol. Microbiol.">
        <title>Complete genome sequence of Corynebacterium casei LMG S-19264T (=DSM 44701T), isolated from a smear-ripened cheese.</title>
        <authorList>
            <consortium name="US DOE Joint Genome Institute (JGI-PGF)"/>
            <person name="Walter F."/>
            <person name="Albersmeier A."/>
            <person name="Kalinowski J."/>
            <person name="Ruckert C."/>
        </authorList>
    </citation>
    <scope>NUCLEOTIDE SEQUENCE</scope>
    <source>
        <strain evidence="10">CGMCC 4.7308</strain>
    </source>
</reference>
<accession>A0A917WC00</accession>
<evidence type="ECO:0000256" key="6">
    <source>
        <dbReference type="ARBA" id="ARBA00023277"/>
    </source>
</evidence>
<keyword evidence="3" id="KW-0858">Xylan degradation</keyword>
<dbReference type="InterPro" id="IPR029058">
    <property type="entry name" value="AB_hydrolase_fold"/>
</dbReference>
<gene>
    <name evidence="10" type="ORF">GCM10011594_07110</name>
</gene>
<evidence type="ECO:0000313" key="11">
    <source>
        <dbReference type="Proteomes" id="UP000655208"/>
    </source>
</evidence>
<dbReference type="Gene3D" id="3.40.50.1820">
    <property type="entry name" value="alpha/beta hydrolase"/>
    <property type="match status" value="1"/>
</dbReference>
<dbReference type="SUPFAM" id="SSF53474">
    <property type="entry name" value="alpha/beta-Hydrolases"/>
    <property type="match status" value="1"/>
</dbReference>
<feature type="chain" id="PRO_5038929668" description="Polyhydroxybutyrate depolymerase" evidence="9">
    <location>
        <begin position="22"/>
        <end position="325"/>
    </location>
</feature>
<protein>
    <recommendedName>
        <fullName evidence="12">Polyhydroxybutyrate depolymerase</fullName>
    </recommendedName>
</protein>
<evidence type="ECO:0000313" key="10">
    <source>
        <dbReference type="EMBL" id="GGL90006.1"/>
    </source>
</evidence>
<keyword evidence="2" id="KW-0964">Secreted</keyword>
<keyword evidence="7" id="KW-0624">Polysaccharide degradation</keyword>
<dbReference type="EMBL" id="BMNA01000001">
    <property type="protein sequence ID" value="GGL90006.1"/>
    <property type="molecule type" value="Genomic_DNA"/>
</dbReference>
<dbReference type="PANTHER" id="PTHR38050:SF2">
    <property type="entry name" value="FERULOYL ESTERASE C-RELATED"/>
    <property type="match status" value="1"/>
</dbReference>
<feature type="signal peptide" evidence="9">
    <location>
        <begin position="1"/>
        <end position="21"/>
    </location>
</feature>
<keyword evidence="4 9" id="KW-0732">Signal</keyword>
<evidence type="ECO:0000256" key="2">
    <source>
        <dbReference type="ARBA" id="ARBA00022525"/>
    </source>
</evidence>
<dbReference type="PANTHER" id="PTHR38050">
    <property type="match status" value="1"/>
</dbReference>
<dbReference type="AlphaFoldDB" id="A0A917WC00"/>
<comment type="caution">
    <text evidence="10">The sequence shown here is derived from an EMBL/GenBank/DDBJ whole genome shotgun (WGS) entry which is preliminary data.</text>
</comment>
<feature type="compositionally biased region" description="Polar residues" evidence="8">
    <location>
        <begin position="48"/>
        <end position="63"/>
    </location>
</feature>
<dbReference type="GO" id="GO:0030600">
    <property type="term" value="F:feruloyl esterase activity"/>
    <property type="evidence" value="ECO:0007669"/>
    <property type="project" value="InterPro"/>
</dbReference>
<keyword evidence="11" id="KW-1185">Reference proteome</keyword>
<comment type="subcellular location">
    <subcellularLocation>
        <location evidence="1">Secreted</location>
    </subcellularLocation>
</comment>
<keyword evidence="5" id="KW-0378">Hydrolase</keyword>
<dbReference type="Pfam" id="PF10503">
    <property type="entry name" value="Esterase_PHB"/>
    <property type="match status" value="1"/>
</dbReference>
<evidence type="ECO:0000256" key="8">
    <source>
        <dbReference type="SAM" id="MobiDB-lite"/>
    </source>
</evidence>
<reference evidence="10" key="2">
    <citation type="submission" date="2020-09" db="EMBL/GenBank/DDBJ databases">
        <authorList>
            <person name="Sun Q."/>
            <person name="Zhou Y."/>
        </authorList>
    </citation>
    <scope>NUCLEOTIDE SEQUENCE</scope>
    <source>
        <strain evidence="10">CGMCC 4.7308</strain>
    </source>
</reference>
<organism evidence="10 11">
    <name type="scientific">Nakamurella endophytica</name>
    <dbReference type="NCBI Taxonomy" id="1748367"/>
    <lineage>
        <taxon>Bacteria</taxon>
        <taxon>Bacillati</taxon>
        <taxon>Actinomycetota</taxon>
        <taxon>Actinomycetes</taxon>
        <taxon>Nakamurellales</taxon>
        <taxon>Nakamurellaceae</taxon>
        <taxon>Nakamurella</taxon>
    </lineage>
</organism>
<dbReference type="PROSITE" id="PS51257">
    <property type="entry name" value="PROKAR_LIPOPROTEIN"/>
    <property type="match status" value="1"/>
</dbReference>
<evidence type="ECO:0000256" key="5">
    <source>
        <dbReference type="ARBA" id="ARBA00022801"/>
    </source>
</evidence>
<name>A0A917WC00_9ACTN</name>
<dbReference type="GO" id="GO:0005576">
    <property type="term" value="C:extracellular region"/>
    <property type="evidence" value="ECO:0007669"/>
    <property type="project" value="UniProtKB-SubCell"/>
</dbReference>
<sequence length="325" mass="32806">MNRLSSLWVLVLAVACSAACTSVVEGSARAPSGALGVTAADVTPHPSGPSTSSAANTVGSSTPTRVVTLRTSDGTRSAIVHHPRSARKGAPLVVMLHPAATTALDAEAAFGFDALADRAGFVVVYPEGTLPSYQNTWNGGRCCAPASELGTDDVGFLHALVQALRSTDGLGSQVYAVGFSNGGILAYAWACLRPGDLSGVGVVAAAVMVDCADPGPVTVVAIHGTADTSIPAAGVTTDTGVRFPSVDQSLAPFRTADRCIGVGHAGAAGDARIQKWDCAEGRRVVKTVITGLGHSWPGAGAGAGTRSVADDATGYLWAQLRRATS</sequence>
<evidence type="ECO:0000256" key="3">
    <source>
        <dbReference type="ARBA" id="ARBA00022651"/>
    </source>
</evidence>
<evidence type="ECO:0000256" key="7">
    <source>
        <dbReference type="ARBA" id="ARBA00023326"/>
    </source>
</evidence>
<evidence type="ECO:0008006" key="12">
    <source>
        <dbReference type="Google" id="ProtNLM"/>
    </source>
</evidence>
<evidence type="ECO:0000256" key="9">
    <source>
        <dbReference type="SAM" id="SignalP"/>
    </source>
</evidence>
<proteinExistence type="predicted"/>
<dbReference type="InterPro" id="IPR010126">
    <property type="entry name" value="Esterase_phb"/>
</dbReference>
<keyword evidence="6" id="KW-0119">Carbohydrate metabolism</keyword>